<accession>A0AAW1QE15</accession>
<sequence>MHSRSRPYLALPSRLSSSAKARQRMASEQLASEELKEFLRSIKAEYVQYAELLHEGTFTDKAELSGADKTDLVALGVPNGAAGLIIRTAQGIVQHCRDPATSAQALAASA</sequence>
<dbReference type="EMBL" id="JALJOR010000003">
    <property type="protein sequence ID" value="KAK9819629.1"/>
    <property type="molecule type" value="Genomic_DNA"/>
</dbReference>
<dbReference type="Proteomes" id="UP001489004">
    <property type="component" value="Unassembled WGS sequence"/>
</dbReference>
<reference evidence="2 3" key="1">
    <citation type="journal article" date="2024" name="Nat. Commun.">
        <title>Phylogenomics reveals the evolutionary origins of lichenization in chlorophyte algae.</title>
        <authorList>
            <person name="Puginier C."/>
            <person name="Libourel C."/>
            <person name="Otte J."/>
            <person name="Skaloud P."/>
            <person name="Haon M."/>
            <person name="Grisel S."/>
            <person name="Petersen M."/>
            <person name="Berrin J.G."/>
            <person name="Delaux P.M."/>
            <person name="Dal Grande F."/>
            <person name="Keller J."/>
        </authorList>
    </citation>
    <scope>NUCLEOTIDE SEQUENCE [LARGE SCALE GENOMIC DNA]</scope>
    <source>
        <strain evidence="2 3">SAG 2043</strain>
    </source>
</reference>
<proteinExistence type="predicted"/>
<comment type="caution">
    <text evidence="2">The sequence shown here is derived from an EMBL/GenBank/DDBJ whole genome shotgun (WGS) entry which is preliminary data.</text>
</comment>
<protein>
    <recommendedName>
        <fullName evidence="4">SAM domain-containing protein</fullName>
    </recommendedName>
</protein>
<gene>
    <name evidence="2" type="ORF">WJX72_000463</name>
</gene>
<dbReference type="AlphaFoldDB" id="A0AAW1QE15"/>
<organism evidence="2 3">
    <name type="scientific">[Myrmecia] bisecta</name>
    <dbReference type="NCBI Taxonomy" id="41462"/>
    <lineage>
        <taxon>Eukaryota</taxon>
        <taxon>Viridiplantae</taxon>
        <taxon>Chlorophyta</taxon>
        <taxon>core chlorophytes</taxon>
        <taxon>Trebouxiophyceae</taxon>
        <taxon>Trebouxiales</taxon>
        <taxon>Trebouxiaceae</taxon>
        <taxon>Myrmecia</taxon>
    </lineage>
</organism>
<evidence type="ECO:0008006" key="4">
    <source>
        <dbReference type="Google" id="ProtNLM"/>
    </source>
</evidence>
<evidence type="ECO:0000256" key="1">
    <source>
        <dbReference type="SAM" id="MobiDB-lite"/>
    </source>
</evidence>
<evidence type="ECO:0000313" key="2">
    <source>
        <dbReference type="EMBL" id="KAK9819629.1"/>
    </source>
</evidence>
<feature type="region of interest" description="Disordered" evidence="1">
    <location>
        <begin position="1"/>
        <end position="20"/>
    </location>
</feature>
<evidence type="ECO:0000313" key="3">
    <source>
        <dbReference type="Proteomes" id="UP001489004"/>
    </source>
</evidence>
<keyword evidence="3" id="KW-1185">Reference proteome</keyword>
<name>A0AAW1QE15_9CHLO</name>